<dbReference type="AlphaFoldDB" id="A0A521B664"/>
<reference evidence="3 4" key="1">
    <citation type="submission" date="2017-05" db="EMBL/GenBank/DDBJ databases">
        <authorList>
            <person name="Varghese N."/>
            <person name="Submissions S."/>
        </authorList>
    </citation>
    <scope>NUCLEOTIDE SEQUENCE [LARGE SCALE GENOMIC DNA]</scope>
    <source>
        <strain evidence="3 4">DSM 21985</strain>
    </source>
</reference>
<dbReference type="InterPro" id="IPR036259">
    <property type="entry name" value="MFS_trans_sf"/>
</dbReference>
<dbReference type="InterPro" id="IPR001927">
    <property type="entry name" value="Na/Gal_symport"/>
</dbReference>
<dbReference type="GO" id="GO:0005886">
    <property type="term" value="C:plasma membrane"/>
    <property type="evidence" value="ECO:0007669"/>
    <property type="project" value="TreeGrafter"/>
</dbReference>
<dbReference type="RefSeq" id="WP_142453084.1">
    <property type="nucleotide sequence ID" value="NZ_FXTP01000002.1"/>
</dbReference>
<evidence type="ECO:0000313" key="4">
    <source>
        <dbReference type="Proteomes" id="UP000317557"/>
    </source>
</evidence>
<comment type="similarity">
    <text evidence="1">Belongs to the sodium:galactoside symporter (TC 2.A.2) family.</text>
</comment>
<gene>
    <name evidence="3" type="ORF">SAMN06265219_10261</name>
</gene>
<keyword evidence="2" id="KW-0812">Transmembrane</keyword>
<proteinExistence type="inferred from homology"/>
<feature type="transmembrane region" description="Helical" evidence="2">
    <location>
        <begin position="282"/>
        <end position="304"/>
    </location>
</feature>
<dbReference type="OrthoDB" id="9764596at2"/>
<feature type="transmembrane region" description="Helical" evidence="2">
    <location>
        <begin position="113"/>
        <end position="139"/>
    </location>
</feature>
<dbReference type="GO" id="GO:0006814">
    <property type="term" value="P:sodium ion transport"/>
    <property type="evidence" value="ECO:0007669"/>
    <property type="project" value="InterPro"/>
</dbReference>
<keyword evidence="4" id="KW-1185">Reference proteome</keyword>
<dbReference type="SUPFAM" id="SSF103473">
    <property type="entry name" value="MFS general substrate transporter"/>
    <property type="match status" value="1"/>
</dbReference>
<sequence length="462" mass="51100">MKKERAKISILEKVGYSAGDGASNLFFQTFVNYLLFFYTDVFGISAAVAGTMFLVTRIFDAVTDPIMGFISDRTQTKYGKFRPYLLWLAVPFGVIGFFMFITPEFSDTGKIVYAYVTYTLMMAVYTAINVPYAALMGVITPNSIERTGVSSYRFVAAYLGLLVVTGLTEQFVEFFGNGNEQIGWMWTMGLYGVVATGLFLFTFFTTKERVQPSKEQKIDLSTDWKDLLANKPWVLIAGATVFQLMYVVIKGGSSPYLVDYYLADHTVSFFEAVGIGSSKSSFLTSGALATLAGAVLTKYIAAIFDKKKTYVWSLGLSAGFCLPFFFLDQSQDELIYISNIISGFFFGPVSVLQWAIYTDTADYGEWKFGRRATGLIMAASLFALKMGVAIGGALTGWLLAYFDFQANQVQTEESLFGIVFLAGVISAIVGICGALLMVFYPLDGEKMDQIENDLEARRGELE</sequence>
<dbReference type="PANTHER" id="PTHR11328">
    <property type="entry name" value="MAJOR FACILITATOR SUPERFAMILY DOMAIN-CONTAINING PROTEIN"/>
    <property type="match status" value="1"/>
</dbReference>
<dbReference type="Gene3D" id="1.20.1250.20">
    <property type="entry name" value="MFS general substrate transporter like domains"/>
    <property type="match status" value="2"/>
</dbReference>
<keyword evidence="2" id="KW-0472">Membrane</keyword>
<name>A0A521B664_9BACT</name>
<dbReference type="PANTHER" id="PTHR11328:SF24">
    <property type="entry name" value="MAJOR FACILITATOR SUPERFAMILY (MFS) PROFILE DOMAIN-CONTAINING PROTEIN"/>
    <property type="match status" value="1"/>
</dbReference>
<accession>A0A521B664</accession>
<feature type="transmembrane region" description="Helical" evidence="2">
    <location>
        <begin position="334"/>
        <end position="356"/>
    </location>
</feature>
<dbReference type="Pfam" id="PF13347">
    <property type="entry name" value="MFS_2"/>
    <property type="match status" value="1"/>
</dbReference>
<feature type="transmembrane region" description="Helical" evidence="2">
    <location>
        <begin position="376"/>
        <end position="402"/>
    </location>
</feature>
<dbReference type="InterPro" id="IPR039672">
    <property type="entry name" value="MFS_2"/>
</dbReference>
<keyword evidence="2" id="KW-1133">Transmembrane helix</keyword>
<feature type="transmembrane region" description="Helical" evidence="2">
    <location>
        <begin position="414"/>
        <end position="440"/>
    </location>
</feature>
<evidence type="ECO:0000313" key="3">
    <source>
        <dbReference type="EMBL" id="SMO42604.1"/>
    </source>
</evidence>
<dbReference type="CDD" id="cd17332">
    <property type="entry name" value="MFS_MelB_like"/>
    <property type="match status" value="1"/>
</dbReference>
<feature type="transmembrane region" description="Helical" evidence="2">
    <location>
        <begin position="184"/>
        <end position="204"/>
    </location>
</feature>
<protein>
    <submittedName>
        <fullName evidence="3">Glycoside/pentoside/hexuronide:cation symporter, GPH family</fullName>
    </submittedName>
</protein>
<feature type="transmembrane region" description="Helical" evidence="2">
    <location>
        <begin position="84"/>
        <end position="101"/>
    </location>
</feature>
<feature type="transmembrane region" description="Helical" evidence="2">
    <location>
        <begin position="151"/>
        <end position="172"/>
    </location>
</feature>
<evidence type="ECO:0000256" key="2">
    <source>
        <dbReference type="SAM" id="Phobius"/>
    </source>
</evidence>
<evidence type="ECO:0000256" key="1">
    <source>
        <dbReference type="ARBA" id="ARBA00009617"/>
    </source>
</evidence>
<dbReference type="GO" id="GO:0008643">
    <property type="term" value="P:carbohydrate transport"/>
    <property type="evidence" value="ECO:0007669"/>
    <property type="project" value="InterPro"/>
</dbReference>
<dbReference type="Proteomes" id="UP000317557">
    <property type="component" value="Unassembled WGS sequence"/>
</dbReference>
<feature type="transmembrane region" description="Helical" evidence="2">
    <location>
        <begin position="44"/>
        <end position="63"/>
    </location>
</feature>
<dbReference type="EMBL" id="FXTP01000002">
    <property type="protein sequence ID" value="SMO42604.1"/>
    <property type="molecule type" value="Genomic_DNA"/>
</dbReference>
<organism evidence="3 4">
    <name type="scientific">Gracilimonas mengyeensis</name>
    <dbReference type="NCBI Taxonomy" id="1302730"/>
    <lineage>
        <taxon>Bacteria</taxon>
        <taxon>Pseudomonadati</taxon>
        <taxon>Balneolota</taxon>
        <taxon>Balneolia</taxon>
        <taxon>Balneolales</taxon>
        <taxon>Balneolaceae</taxon>
        <taxon>Gracilimonas</taxon>
    </lineage>
</organism>
<dbReference type="NCBIfam" id="TIGR00792">
    <property type="entry name" value="gph"/>
    <property type="match status" value="1"/>
</dbReference>
<dbReference type="GO" id="GO:0015293">
    <property type="term" value="F:symporter activity"/>
    <property type="evidence" value="ECO:0007669"/>
    <property type="project" value="InterPro"/>
</dbReference>
<feature type="transmembrane region" description="Helical" evidence="2">
    <location>
        <begin position="310"/>
        <end position="327"/>
    </location>
</feature>